<evidence type="ECO:0000259" key="2">
    <source>
        <dbReference type="Pfam" id="PF08547"/>
    </source>
</evidence>
<evidence type="ECO:0000256" key="1">
    <source>
        <dbReference type="ARBA" id="ARBA00007884"/>
    </source>
</evidence>
<name>A0A1E7EP67_9STRA</name>
<proteinExistence type="inferred from homology"/>
<dbReference type="InterPro" id="IPR013857">
    <property type="entry name" value="NADH-UbQ_OxRdtase-assoc_prot30"/>
</dbReference>
<gene>
    <name evidence="3" type="ORF">FRACYDRAFT_229407</name>
</gene>
<dbReference type="EMBL" id="KV784384">
    <property type="protein sequence ID" value="OEU07654.1"/>
    <property type="molecule type" value="Genomic_DNA"/>
</dbReference>
<dbReference type="InterPro" id="IPR008979">
    <property type="entry name" value="Galactose-bd-like_sf"/>
</dbReference>
<dbReference type="PANTHER" id="PTHR13194:SF19">
    <property type="entry name" value="NAD(P)-BINDING ROSSMANN-FOLD SUPERFAMILY PROTEIN"/>
    <property type="match status" value="1"/>
</dbReference>
<dbReference type="SUPFAM" id="SSF49785">
    <property type="entry name" value="Galactose-binding domain-like"/>
    <property type="match status" value="1"/>
</dbReference>
<dbReference type="Proteomes" id="UP000095751">
    <property type="component" value="Unassembled WGS sequence"/>
</dbReference>
<dbReference type="AlphaFoldDB" id="A0A1E7EP67"/>
<dbReference type="InterPro" id="IPR039131">
    <property type="entry name" value="NDUFAF1"/>
</dbReference>
<evidence type="ECO:0000313" key="4">
    <source>
        <dbReference type="Proteomes" id="UP000095751"/>
    </source>
</evidence>
<dbReference type="Pfam" id="PF08547">
    <property type="entry name" value="CIA30"/>
    <property type="match status" value="1"/>
</dbReference>
<dbReference type="KEGG" id="fcy:FRACYDRAFT_229407"/>
<reference evidence="3 4" key="1">
    <citation type="submission" date="2016-09" db="EMBL/GenBank/DDBJ databases">
        <title>Extensive genetic diversity and differential bi-allelic expression allows diatom success in the polar Southern Ocean.</title>
        <authorList>
            <consortium name="DOE Joint Genome Institute"/>
            <person name="Mock T."/>
            <person name="Otillar R.P."/>
            <person name="Strauss J."/>
            <person name="Dupont C."/>
            <person name="Frickenhaus S."/>
            <person name="Maumus F."/>
            <person name="Mcmullan M."/>
            <person name="Sanges R."/>
            <person name="Schmutz J."/>
            <person name="Toseland A."/>
            <person name="Valas R."/>
            <person name="Veluchamy A."/>
            <person name="Ward B.J."/>
            <person name="Allen A."/>
            <person name="Barry K."/>
            <person name="Falciatore A."/>
            <person name="Ferrante M."/>
            <person name="Fortunato A.E."/>
            <person name="Gloeckner G."/>
            <person name="Gruber A."/>
            <person name="Hipkin R."/>
            <person name="Janech M."/>
            <person name="Kroth P."/>
            <person name="Leese F."/>
            <person name="Lindquist E."/>
            <person name="Lyon B.R."/>
            <person name="Martin J."/>
            <person name="Mayer C."/>
            <person name="Parker M."/>
            <person name="Quesneville H."/>
            <person name="Raymond J."/>
            <person name="Uhlig C."/>
            <person name="Valentin K.U."/>
            <person name="Worden A.Z."/>
            <person name="Armbrust E.V."/>
            <person name="Bowler C."/>
            <person name="Green B."/>
            <person name="Moulton V."/>
            <person name="Van Oosterhout C."/>
            <person name="Grigoriev I."/>
        </authorList>
    </citation>
    <scope>NUCLEOTIDE SEQUENCE [LARGE SCALE GENOMIC DNA]</scope>
    <source>
        <strain evidence="3 4">CCMP1102</strain>
    </source>
</reference>
<sequence>MAFTSSTTTNTGSSSSNTIVLFAEKNQPWDVIRFVQQSSKFVSIFPQQGTKRTIIPGTVLWKAGATTTKENDFEFAPLDDVVMGGASKSNFNTGTGKWKGVVTDANNGGFVGIRSTPIIDYDLSKCNGIEWSILTTNTKDSMRLKVVLRDTTDFNGIGWTTSKDTNKKSSLSSKSSTITTFKIPFDNKTLKPSKFAKILTETDIKEPFNTTNIKSFQLTYSKFEYDGILNPKFNTGEFEIQLIDIKTY</sequence>
<dbReference type="GO" id="GO:0051082">
    <property type="term" value="F:unfolded protein binding"/>
    <property type="evidence" value="ECO:0007669"/>
    <property type="project" value="TreeGrafter"/>
</dbReference>
<dbReference type="InParanoid" id="A0A1E7EP67"/>
<evidence type="ECO:0000313" key="3">
    <source>
        <dbReference type="EMBL" id="OEU07654.1"/>
    </source>
</evidence>
<dbReference type="OrthoDB" id="426386at2759"/>
<comment type="similarity">
    <text evidence="1">Belongs to the CIA30 family.</text>
</comment>
<protein>
    <submittedName>
        <fullName evidence="3">CIA30-domain-containing protein</fullName>
    </submittedName>
</protein>
<organism evidence="3 4">
    <name type="scientific">Fragilariopsis cylindrus CCMP1102</name>
    <dbReference type="NCBI Taxonomy" id="635003"/>
    <lineage>
        <taxon>Eukaryota</taxon>
        <taxon>Sar</taxon>
        <taxon>Stramenopiles</taxon>
        <taxon>Ochrophyta</taxon>
        <taxon>Bacillariophyta</taxon>
        <taxon>Bacillariophyceae</taxon>
        <taxon>Bacillariophycidae</taxon>
        <taxon>Bacillariales</taxon>
        <taxon>Bacillariaceae</taxon>
        <taxon>Fragilariopsis</taxon>
    </lineage>
</organism>
<accession>A0A1E7EP67</accession>
<dbReference type="GO" id="GO:0010257">
    <property type="term" value="P:NADH dehydrogenase complex assembly"/>
    <property type="evidence" value="ECO:0007669"/>
    <property type="project" value="TreeGrafter"/>
</dbReference>
<keyword evidence="4" id="KW-1185">Reference proteome</keyword>
<feature type="domain" description="NADH:ubiquinone oxidoreductase intermediate-associated protein 30" evidence="2">
    <location>
        <begin position="74"/>
        <end position="241"/>
    </location>
</feature>
<dbReference type="PANTHER" id="PTHR13194">
    <property type="entry name" value="COMPLEX I INTERMEDIATE-ASSOCIATED PROTEIN 30"/>
    <property type="match status" value="1"/>
</dbReference>